<dbReference type="Gene3D" id="3.40.50.150">
    <property type="entry name" value="Vaccinia Virus protein VP39"/>
    <property type="match status" value="1"/>
</dbReference>
<dbReference type="EMBL" id="JACEIK010005489">
    <property type="protein sequence ID" value="MCE0481630.1"/>
    <property type="molecule type" value="Genomic_DNA"/>
</dbReference>
<gene>
    <name evidence="2" type="ORF">HAX54_039509</name>
</gene>
<feature type="domain" description="Ribosomal RNA methyltransferase FtsJ" evidence="1">
    <location>
        <begin position="66"/>
        <end position="105"/>
    </location>
</feature>
<protein>
    <recommendedName>
        <fullName evidence="1">Ribosomal RNA methyltransferase FtsJ domain-containing protein</fullName>
    </recommendedName>
</protein>
<organism evidence="2 3">
    <name type="scientific">Datura stramonium</name>
    <name type="common">Jimsonweed</name>
    <name type="synonym">Common thornapple</name>
    <dbReference type="NCBI Taxonomy" id="4076"/>
    <lineage>
        <taxon>Eukaryota</taxon>
        <taxon>Viridiplantae</taxon>
        <taxon>Streptophyta</taxon>
        <taxon>Embryophyta</taxon>
        <taxon>Tracheophyta</taxon>
        <taxon>Spermatophyta</taxon>
        <taxon>Magnoliopsida</taxon>
        <taxon>eudicotyledons</taxon>
        <taxon>Gunneridae</taxon>
        <taxon>Pentapetalae</taxon>
        <taxon>asterids</taxon>
        <taxon>lamiids</taxon>
        <taxon>Solanales</taxon>
        <taxon>Solanaceae</taxon>
        <taxon>Solanoideae</taxon>
        <taxon>Datureae</taxon>
        <taxon>Datura</taxon>
    </lineage>
</organism>
<dbReference type="Pfam" id="PF01728">
    <property type="entry name" value="FtsJ"/>
    <property type="match status" value="1"/>
</dbReference>
<proteinExistence type="predicted"/>
<evidence type="ECO:0000259" key="1">
    <source>
        <dbReference type="Pfam" id="PF01728"/>
    </source>
</evidence>
<reference evidence="2 3" key="1">
    <citation type="journal article" date="2021" name="BMC Genomics">
        <title>Datura genome reveals duplications of psychoactive alkaloid biosynthetic genes and high mutation rate following tissue culture.</title>
        <authorList>
            <person name="Rajewski A."/>
            <person name="Carter-House D."/>
            <person name="Stajich J."/>
            <person name="Litt A."/>
        </authorList>
    </citation>
    <scope>NUCLEOTIDE SEQUENCE [LARGE SCALE GENOMIC DNA]</scope>
    <source>
        <strain evidence="2">AR-01</strain>
    </source>
</reference>
<sequence>MGKVKGKNIVWSTIILPKSKGIVLGQHGSLSNSIPSSAFYIHLNQYLIFVQHLVVGCKSLLGINSLLATELLAPKGTFITKIFRSQDYSLVLYCLRQLFEKVEVTNLCCLL</sequence>
<evidence type="ECO:0000313" key="2">
    <source>
        <dbReference type="EMBL" id="MCE0481630.1"/>
    </source>
</evidence>
<accession>A0ABS8VNT2</accession>
<evidence type="ECO:0000313" key="3">
    <source>
        <dbReference type="Proteomes" id="UP000823775"/>
    </source>
</evidence>
<comment type="caution">
    <text evidence="2">The sequence shown here is derived from an EMBL/GenBank/DDBJ whole genome shotgun (WGS) entry which is preliminary data.</text>
</comment>
<dbReference type="InterPro" id="IPR029063">
    <property type="entry name" value="SAM-dependent_MTases_sf"/>
</dbReference>
<keyword evidence="3" id="KW-1185">Reference proteome</keyword>
<dbReference type="Proteomes" id="UP000823775">
    <property type="component" value="Unassembled WGS sequence"/>
</dbReference>
<dbReference type="InterPro" id="IPR002877">
    <property type="entry name" value="RNA_MeTrfase_FtsJ_dom"/>
</dbReference>
<name>A0ABS8VNT2_DATST</name>